<dbReference type="RefSeq" id="WP_088917329.1">
    <property type="nucleotide sequence ID" value="NZ_CP018632.1"/>
</dbReference>
<evidence type="ECO:0000313" key="4">
    <source>
        <dbReference type="Proteomes" id="UP000250079"/>
    </source>
</evidence>
<dbReference type="PROSITE" id="PS50853">
    <property type="entry name" value="FN3"/>
    <property type="match status" value="1"/>
</dbReference>
<keyword evidence="3" id="KW-0378">Hydrolase</keyword>
<feature type="domain" description="Fibronectin type-III" evidence="2">
    <location>
        <begin position="330"/>
        <end position="422"/>
    </location>
</feature>
<dbReference type="InterPro" id="IPR013783">
    <property type="entry name" value="Ig-like_fold"/>
</dbReference>
<keyword evidence="3" id="KW-0326">Glycosidase</keyword>
<dbReference type="CDD" id="cd00063">
    <property type="entry name" value="FN3"/>
    <property type="match status" value="1"/>
</dbReference>
<dbReference type="EMBL" id="CP018632">
    <property type="protein sequence ID" value="ASJ71959.1"/>
    <property type="molecule type" value="Genomic_DNA"/>
</dbReference>
<accession>A0A2Z2NLD2</accession>
<dbReference type="OrthoDB" id="6011995at2"/>
<dbReference type="EC" id="3.2.1.14" evidence="3"/>
<keyword evidence="1" id="KW-0732">Signal</keyword>
<evidence type="ECO:0000313" key="3">
    <source>
        <dbReference type="EMBL" id="ASJ71959.1"/>
    </source>
</evidence>
<dbReference type="InterPro" id="IPR003961">
    <property type="entry name" value="FN3_dom"/>
</dbReference>
<dbReference type="KEGG" id="gai:IMCC3135_09310"/>
<dbReference type="SUPFAM" id="SSF49265">
    <property type="entry name" value="Fibronectin type III"/>
    <property type="match status" value="2"/>
</dbReference>
<sequence>MKLFARLLLLLAMASLVGCNFEEPSDESGVVGTGITFRGTISEQQQLADNEIEIRAQSGERTTAIIGNDGQYSAEGALGSGPWLIRSSLGNDNYHYGVAYPEAIAHIHSYTDVVLRSWFLGRYDISDIDAAFESADTLPELPSADQFTDLAGLYLRLVEFVLEDYGLTGKQLLSEPFRADDTGVDLFLDLNPVFVDENGGRQITIVITDPASKIQTSTNADILLGVVEGVSDTQPPSMPSDLRVLNGVSGEPVLVWEPSTDNTVVIGYDVLRDGQLIATTPYPVYTDTGASAAAFHFYEVQSIDTAGNRSAAAQVSTDSVVDGGGEALSTPVNVVSVVSTTQRVELSWTQDRIDVVAGFNIYRGPSVDTLSSLPLVRVSSTSVTDATISAGQEYWYAVTAVDARGNESPQSEPLRVLTTGIALTPPESSPQTVPALAGLNVPDTEAMSCDAVFPTYNIDTELTPAAGCYQVEGDIVVDNFGVLKLQPGVVLKFAAGSKLLIGTHGRLVSEGSDDNPVVLTGQRLVEGWWWGVEFNHSDDSRNIISRTVIEYHGSNTEAAAGIALVSSTNDSSRLRVENSLIRYGGWSGIDISGLDAKLDSFKGNLVTQNRRAATTDYTSLSAFNDDSSFIDNDLNRLVVVGASIDEDVVFDDIGLPLQIGAINQVRGTIIINAGVKMYFIGGDVFIVRGNLAIRGTANNPVVLTSINETPGSWKGLQLVEGANAEISNVIIENGGMIGSRSPEGSNLFANDARMSLENVTLRSSSSYGYHETGNQVTIDRADNINIVDNARVDVVSLVERNGS</sequence>
<organism evidence="3 4">
    <name type="scientific">Granulosicoccus antarcticus IMCC3135</name>
    <dbReference type="NCBI Taxonomy" id="1192854"/>
    <lineage>
        <taxon>Bacteria</taxon>
        <taxon>Pseudomonadati</taxon>
        <taxon>Pseudomonadota</taxon>
        <taxon>Gammaproteobacteria</taxon>
        <taxon>Chromatiales</taxon>
        <taxon>Granulosicoccaceae</taxon>
        <taxon>Granulosicoccus</taxon>
    </lineage>
</organism>
<gene>
    <name evidence="3" type="primary">chiA1_1</name>
    <name evidence="3" type="ORF">IMCC3135_09310</name>
</gene>
<feature type="chain" id="PRO_5016265631" evidence="1">
    <location>
        <begin position="21"/>
        <end position="803"/>
    </location>
</feature>
<reference evidence="3 4" key="1">
    <citation type="submission" date="2016-12" db="EMBL/GenBank/DDBJ databases">
        <authorList>
            <person name="Song W.-J."/>
            <person name="Kurnit D.M."/>
        </authorList>
    </citation>
    <scope>NUCLEOTIDE SEQUENCE [LARGE SCALE GENOMIC DNA]</scope>
    <source>
        <strain evidence="3 4">IMCC3135</strain>
    </source>
</reference>
<evidence type="ECO:0000256" key="1">
    <source>
        <dbReference type="SAM" id="SignalP"/>
    </source>
</evidence>
<keyword evidence="4" id="KW-1185">Reference proteome</keyword>
<protein>
    <submittedName>
        <fullName evidence="3">Chitinase A1</fullName>
        <ecNumber evidence="3">3.2.1.14</ecNumber>
    </submittedName>
</protein>
<dbReference type="AlphaFoldDB" id="A0A2Z2NLD2"/>
<evidence type="ECO:0000259" key="2">
    <source>
        <dbReference type="PROSITE" id="PS50853"/>
    </source>
</evidence>
<dbReference type="GO" id="GO:0008843">
    <property type="term" value="F:endochitinase activity"/>
    <property type="evidence" value="ECO:0007669"/>
    <property type="project" value="UniProtKB-EC"/>
</dbReference>
<feature type="signal peptide" evidence="1">
    <location>
        <begin position="1"/>
        <end position="20"/>
    </location>
</feature>
<dbReference type="Proteomes" id="UP000250079">
    <property type="component" value="Chromosome"/>
</dbReference>
<dbReference type="Gene3D" id="2.60.40.10">
    <property type="entry name" value="Immunoglobulins"/>
    <property type="match status" value="2"/>
</dbReference>
<name>A0A2Z2NLD2_9GAMM</name>
<dbReference type="InterPro" id="IPR036116">
    <property type="entry name" value="FN3_sf"/>
</dbReference>
<proteinExistence type="predicted"/>
<dbReference type="PROSITE" id="PS51257">
    <property type="entry name" value="PROKAR_LIPOPROTEIN"/>
    <property type="match status" value="1"/>
</dbReference>